<accession>A0AAE9QZW6</accession>
<evidence type="ECO:0000313" key="3">
    <source>
        <dbReference type="Proteomes" id="UP000339049"/>
    </source>
</evidence>
<proteinExistence type="predicted"/>
<organism evidence="2 3">
    <name type="scientific">Streptococcus dysgalactiae subsp. equisimilis</name>
    <name type="common">Streptococcus equisimilis</name>
    <dbReference type="NCBI Taxonomy" id="119602"/>
    <lineage>
        <taxon>Bacteria</taxon>
        <taxon>Bacillati</taxon>
        <taxon>Bacillota</taxon>
        <taxon>Bacilli</taxon>
        <taxon>Lactobacillales</taxon>
        <taxon>Streptococcaceae</taxon>
        <taxon>Streptococcus</taxon>
    </lineage>
</organism>
<feature type="region of interest" description="Disordered" evidence="1">
    <location>
        <begin position="1"/>
        <end position="22"/>
    </location>
</feature>
<dbReference type="Proteomes" id="UP000339049">
    <property type="component" value="Unassembled WGS sequence"/>
</dbReference>
<evidence type="ECO:0000256" key="1">
    <source>
        <dbReference type="SAM" id="MobiDB-lite"/>
    </source>
</evidence>
<dbReference type="EMBL" id="CABEIY010000003">
    <property type="protein sequence ID" value="VTT22695.1"/>
    <property type="molecule type" value="Genomic_DNA"/>
</dbReference>
<name>A0AAE9QZW6_STREQ</name>
<sequence>MSKRHANDTENSETELSNDTNRYQGDASLDILSASDSFQMGQHGFLSSKTINRLSLFGKEAKLLENKIYQAKRQVEKDYSHLLQHQEIIYGEVWSQELEREVDKLIFKIKTGENEGKAIKNIPGYFYKMMVRFWKMALLIEKEQGFIALSNQSDYAKSFPEECPSLISYYYPNKLSEKELNQYLTTLRMEE</sequence>
<gene>
    <name evidence="2" type="ORF">NCTC11557_00057</name>
</gene>
<comment type="caution">
    <text evidence="2">The sequence shown here is derived from an EMBL/GenBank/DDBJ whole genome shotgun (WGS) entry which is preliminary data.</text>
</comment>
<evidence type="ECO:0000313" key="2">
    <source>
        <dbReference type="EMBL" id="VTT22695.1"/>
    </source>
</evidence>
<dbReference type="AlphaFoldDB" id="A0AAE9QZW6"/>
<protein>
    <submittedName>
        <fullName evidence="2">Uncharacterized protein</fullName>
    </submittedName>
</protein>
<reference evidence="2 3" key="1">
    <citation type="submission" date="2019-05" db="EMBL/GenBank/DDBJ databases">
        <authorList>
            <consortium name="Pathogen Informatics"/>
        </authorList>
    </citation>
    <scope>NUCLEOTIDE SEQUENCE [LARGE SCALE GENOMIC DNA]</scope>
    <source>
        <strain evidence="2 3">NCTC11557</strain>
    </source>
</reference>